<evidence type="ECO:0000256" key="8">
    <source>
        <dbReference type="SAM" id="MobiDB-lite"/>
    </source>
</evidence>
<dbReference type="SUPFAM" id="SSF81665">
    <property type="entry name" value="Calcium ATPase, transmembrane domain M"/>
    <property type="match status" value="2"/>
</dbReference>
<feature type="transmembrane region" description="Helical" evidence="9">
    <location>
        <begin position="100"/>
        <end position="119"/>
    </location>
</feature>
<evidence type="ECO:0000313" key="11">
    <source>
        <dbReference type="EMBL" id="KAJ2003603.1"/>
    </source>
</evidence>
<dbReference type="Pfam" id="PF00122">
    <property type="entry name" value="E1-E2_ATPase"/>
    <property type="match status" value="1"/>
</dbReference>
<dbReference type="InterPro" id="IPR044492">
    <property type="entry name" value="P_typ_ATPase_HD_dom"/>
</dbReference>
<dbReference type="InterPro" id="IPR001757">
    <property type="entry name" value="P_typ_ATPase"/>
</dbReference>
<dbReference type="Pfam" id="PF00690">
    <property type="entry name" value="Cation_ATPase_N"/>
    <property type="match status" value="1"/>
</dbReference>
<feature type="transmembrane region" description="Helical" evidence="9">
    <location>
        <begin position="1160"/>
        <end position="1179"/>
    </location>
</feature>
<comment type="caution">
    <text evidence="11">The sequence shown here is derived from an EMBL/GenBank/DDBJ whole genome shotgun (WGS) entry which is preliminary data.</text>
</comment>
<feature type="transmembrane region" description="Helical" evidence="9">
    <location>
        <begin position="76"/>
        <end position="94"/>
    </location>
</feature>
<evidence type="ECO:0000256" key="4">
    <source>
        <dbReference type="ARBA" id="ARBA00022840"/>
    </source>
</evidence>
<dbReference type="InterPro" id="IPR018303">
    <property type="entry name" value="ATPase_P-typ_P_site"/>
</dbReference>
<dbReference type="GO" id="GO:1990573">
    <property type="term" value="P:potassium ion import across plasma membrane"/>
    <property type="evidence" value="ECO:0007669"/>
    <property type="project" value="TreeGrafter"/>
</dbReference>
<dbReference type="SUPFAM" id="SSF56784">
    <property type="entry name" value="HAD-like"/>
    <property type="match status" value="1"/>
</dbReference>
<dbReference type="AlphaFoldDB" id="A0A9W8EJM1"/>
<evidence type="ECO:0000256" key="1">
    <source>
        <dbReference type="ARBA" id="ARBA00004141"/>
    </source>
</evidence>
<dbReference type="GO" id="GO:0005524">
    <property type="term" value="F:ATP binding"/>
    <property type="evidence" value="ECO:0007669"/>
    <property type="project" value="UniProtKB-KW"/>
</dbReference>
<dbReference type="SUPFAM" id="SSF81660">
    <property type="entry name" value="Metal cation-transporting ATPase, ATP-binding domain N"/>
    <property type="match status" value="1"/>
</dbReference>
<reference evidence="11" key="1">
    <citation type="submission" date="2022-07" db="EMBL/GenBank/DDBJ databases">
        <title>Phylogenomic reconstructions and comparative analyses of Kickxellomycotina fungi.</title>
        <authorList>
            <person name="Reynolds N.K."/>
            <person name="Stajich J.E."/>
            <person name="Barry K."/>
            <person name="Grigoriev I.V."/>
            <person name="Crous P."/>
            <person name="Smith M.E."/>
        </authorList>
    </citation>
    <scope>NUCLEOTIDE SEQUENCE</scope>
    <source>
        <strain evidence="11">IMI 214461</strain>
    </source>
</reference>
<dbReference type="Gene3D" id="3.40.50.1000">
    <property type="entry name" value="HAD superfamily/HAD-like"/>
    <property type="match status" value="3"/>
</dbReference>
<dbReference type="PANTHER" id="PTHR43294:SF20">
    <property type="entry name" value="P-TYPE ATPASE"/>
    <property type="match status" value="1"/>
</dbReference>
<dbReference type="SFLD" id="SFLDF00027">
    <property type="entry name" value="p-type_atpase"/>
    <property type="match status" value="1"/>
</dbReference>
<dbReference type="GO" id="GO:0006883">
    <property type="term" value="P:intracellular sodium ion homeostasis"/>
    <property type="evidence" value="ECO:0007669"/>
    <property type="project" value="TreeGrafter"/>
</dbReference>
<keyword evidence="5" id="KW-1278">Translocase</keyword>
<dbReference type="OrthoDB" id="2016396at2759"/>
<name>A0A9W8EJM1_9FUNG</name>
<feature type="transmembrane region" description="Helical" evidence="9">
    <location>
        <begin position="272"/>
        <end position="295"/>
    </location>
</feature>
<keyword evidence="2 9" id="KW-0812">Transmembrane</keyword>
<dbReference type="InterPro" id="IPR004014">
    <property type="entry name" value="ATPase_P-typ_cation-transptr_N"/>
</dbReference>
<dbReference type="InterPro" id="IPR059000">
    <property type="entry name" value="ATPase_P-type_domA"/>
</dbReference>
<feature type="compositionally biased region" description="Low complexity" evidence="8">
    <location>
        <begin position="551"/>
        <end position="574"/>
    </location>
</feature>
<feature type="region of interest" description="Disordered" evidence="8">
    <location>
        <begin position="438"/>
        <end position="465"/>
    </location>
</feature>
<feature type="transmembrane region" description="Helical" evidence="9">
    <location>
        <begin position="1104"/>
        <end position="1125"/>
    </location>
</feature>
<keyword evidence="12" id="KW-1185">Reference proteome</keyword>
<evidence type="ECO:0000313" key="12">
    <source>
        <dbReference type="Proteomes" id="UP001150907"/>
    </source>
</evidence>
<dbReference type="PROSITE" id="PS00154">
    <property type="entry name" value="ATPASE_E1_E2"/>
    <property type="match status" value="1"/>
</dbReference>
<dbReference type="SMART" id="SM00831">
    <property type="entry name" value="Cation_ATPase_N"/>
    <property type="match status" value="1"/>
</dbReference>
<dbReference type="PANTHER" id="PTHR43294">
    <property type="entry name" value="SODIUM/POTASSIUM-TRANSPORTING ATPASE SUBUNIT ALPHA"/>
    <property type="match status" value="1"/>
</dbReference>
<dbReference type="InterPro" id="IPR008250">
    <property type="entry name" value="ATPase_P-typ_transduc_dom_A_sf"/>
</dbReference>
<dbReference type="GO" id="GO:0005886">
    <property type="term" value="C:plasma membrane"/>
    <property type="evidence" value="ECO:0007669"/>
    <property type="project" value="TreeGrafter"/>
</dbReference>
<dbReference type="NCBIfam" id="TIGR01494">
    <property type="entry name" value="ATPase_P-type"/>
    <property type="match status" value="1"/>
</dbReference>
<feature type="region of interest" description="Disordered" evidence="8">
    <location>
        <begin position="782"/>
        <end position="816"/>
    </location>
</feature>
<feature type="compositionally biased region" description="Low complexity" evidence="8">
    <location>
        <begin position="785"/>
        <end position="804"/>
    </location>
</feature>
<dbReference type="InterPro" id="IPR023298">
    <property type="entry name" value="ATPase_P-typ_TM_dom_sf"/>
</dbReference>
<sequence>MEERRHLQHLSDLQRRVDEWRPWTRTLSEVADSLGVDPSRGLDRLDARNRREHFGPNVPVDLAQQQSLGAVLVGELVQPLMLLLVAVAVLYSTWGDVWDAVTVAIAVAAVIALGAFTEWRAKQALASLRNSVPSNTTVLRDGCEGVVPADDLVPGDVIVLRHGQTVPADAVVALGHALAVDEGVLTGDSQGIRKIALSSASADRTEPTQGSSMPLTLLCAGSTIMAGRAVAVVVATGSHTLVSASGSQYFGLRRPRLGRQPNRELLQPQQRVARAAAALSTIAVTASVVLAIAAVFRGMHWRRAVLAGMSLAFATIPEELPRIARLSLALGSRGLARHRLLVRRVAAADALASVSVIITDKTGTLTRSRLVVSSIVAVTGSSANNGAPGVEVLTPEAVQLSERSAALATPLYAAWSLSVDPFEARPLMRRLADLHRRSTMPQSPQLPIRPSRTPRHQRPLLSDPLSRSFEPVRGFGKDFLNSAVLNSLPAATGDDEEDLETGVDCASLPRDPDTGSVPVLAIVEAITAMCGCLTEPVGELPFDPAQRVSARTRVAATAPTSYSQRRQQKQNQSSGPQDNGAAASTSRNRVASKHWTVIKGAPEALVPRCTHMWRAGVSPLELSSEAIRSGTVSGIDPMPESLAQTVSRTATDLAAGGNRVIAYALAITDEPPMFANAVDNTLSMVPAMPEAIATLDVAAQEAITGSPSLGCNLPKDLIFVGAFAFYDPPQPEARPVVQECQDAGIRVILATGDHPSTALAVASTVGIVESHGQISAGIATTSNLQQQQQQQPHQQYAAASASSSLLRGHNQHHGRNHAWHAERLPPLSPSLPLSPYGALGATSPWRRGSPTPGADHICTAAEVHAVTGDMVQRSLAQGSFGLLIDESNVFARVSPAQKLRLVHALQARGEVVAFIGDGINDAPSLTRADVGICMGANPSTADVAMDAAGLIVLSGSFSGVVRSLREGRRLSANAEKCMAFHLACKLALVLLFALLLLGEGTSPMTPVQIIVVKLAADLGATRTFLAAGSEGVVPAARAGEDCASLAALSRAERLFFAAGRKPSVIRTASAYALILFAACALPLLLPSLLLPSWAVAAIAPTMTFLAWMLAHALLGISMCTSLVPLRVSCSRRQQQPCPLLSSRRSSGAGGHSRTHRLPGVLWLASILAVLVLASTIPPLSAHLGVVPLDAAEWAVVIVSPLLMFAGLELVKEVRYHRRLLFRANAPGQAM</sequence>
<feature type="region of interest" description="Disordered" evidence="8">
    <location>
        <begin position="551"/>
        <end position="591"/>
    </location>
</feature>
<comment type="subcellular location">
    <subcellularLocation>
        <location evidence="1">Membrane</location>
        <topology evidence="1">Multi-pass membrane protein</topology>
    </subcellularLocation>
</comment>
<evidence type="ECO:0000256" key="7">
    <source>
        <dbReference type="ARBA" id="ARBA00023136"/>
    </source>
</evidence>
<protein>
    <recommendedName>
        <fullName evidence="10">Cation-transporting P-type ATPase N-terminal domain-containing protein</fullName>
    </recommendedName>
</protein>
<accession>A0A9W8EJM1</accession>
<dbReference type="InterPro" id="IPR036412">
    <property type="entry name" value="HAD-like_sf"/>
</dbReference>
<dbReference type="GO" id="GO:0030007">
    <property type="term" value="P:intracellular potassium ion homeostasis"/>
    <property type="evidence" value="ECO:0007669"/>
    <property type="project" value="TreeGrafter"/>
</dbReference>
<proteinExistence type="predicted"/>
<dbReference type="Gene3D" id="1.20.1110.10">
    <property type="entry name" value="Calcium-transporting ATPase, transmembrane domain"/>
    <property type="match status" value="2"/>
</dbReference>
<evidence type="ECO:0000256" key="2">
    <source>
        <dbReference type="ARBA" id="ARBA00022692"/>
    </source>
</evidence>
<feature type="transmembrane region" description="Helical" evidence="9">
    <location>
        <begin position="978"/>
        <end position="997"/>
    </location>
</feature>
<evidence type="ECO:0000256" key="3">
    <source>
        <dbReference type="ARBA" id="ARBA00022741"/>
    </source>
</evidence>
<dbReference type="GO" id="GO:1902600">
    <property type="term" value="P:proton transmembrane transport"/>
    <property type="evidence" value="ECO:0007669"/>
    <property type="project" value="TreeGrafter"/>
</dbReference>
<dbReference type="SFLD" id="SFLDG00002">
    <property type="entry name" value="C1.7:_P-type_atpase_like"/>
    <property type="match status" value="1"/>
</dbReference>
<dbReference type="SFLD" id="SFLDS00003">
    <property type="entry name" value="Haloacid_Dehalogenase"/>
    <property type="match status" value="1"/>
</dbReference>
<keyword evidence="7 9" id="KW-0472">Membrane</keyword>
<evidence type="ECO:0000259" key="10">
    <source>
        <dbReference type="SMART" id="SM00831"/>
    </source>
</evidence>
<keyword evidence="4" id="KW-0067">ATP-binding</keyword>
<dbReference type="GO" id="GO:0036376">
    <property type="term" value="P:sodium ion export across plasma membrane"/>
    <property type="evidence" value="ECO:0007669"/>
    <property type="project" value="TreeGrafter"/>
</dbReference>
<dbReference type="SUPFAM" id="SSF81653">
    <property type="entry name" value="Calcium ATPase, transduction domain A"/>
    <property type="match status" value="1"/>
</dbReference>
<gene>
    <name evidence="11" type="ORF">H4R26_002983</name>
</gene>
<dbReference type="Gene3D" id="3.40.1110.10">
    <property type="entry name" value="Calcium-transporting ATPase, cytoplasmic domain N"/>
    <property type="match status" value="2"/>
</dbReference>
<feature type="transmembrane region" description="Helical" evidence="9">
    <location>
        <begin position="1070"/>
        <end position="1098"/>
    </location>
</feature>
<dbReference type="Gene3D" id="2.70.150.10">
    <property type="entry name" value="Calcium-transporting ATPase, cytoplasmic transduction domain A"/>
    <property type="match status" value="1"/>
</dbReference>
<keyword evidence="6 9" id="KW-1133">Transmembrane helix</keyword>
<feature type="transmembrane region" description="Helical" evidence="9">
    <location>
        <begin position="1191"/>
        <end position="1210"/>
    </location>
</feature>
<dbReference type="EMBL" id="JANBQF010000210">
    <property type="protein sequence ID" value="KAJ2003603.1"/>
    <property type="molecule type" value="Genomic_DNA"/>
</dbReference>
<evidence type="ECO:0000256" key="5">
    <source>
        <dbReference type="ARBA" id="ARBA00022967"/>
    </source>
</evidence>
<dbReference type="Proteomes" id="UP001150907">
    <property type="component" value="Unassembled WGS sequence"/>
</dbReference>
<dbReference type="InterPro" id="IPR050510">
    <property type="entry name" value="Cation_transp_ATPase_P-type"/>
</dbReference>
<evidence type="ECO:0000256" key="9">
    <source>
        <dbReference type="SAM" id="Phobius"/>
    </source>
</evidence>
<evidence type="ECO:0000256" key="6">
    <source>
        <dbReference type="ARBA" id="ARBA00022989"/>
    </source>
</evidence>
<dbReference type="Pfam" id="PF13246">
    <property type="entry name" value="Cation_ATPase"/>
    <property type="match status" value="1"/>
</dbReference>
<dbReference type="InterPro" id="IPR023214">
    <property type="entry name" value="HAD_sf"/>
</dbReference>
<dbReference type="GO" id="GO:0016887">
    <property type="term" value="F:ATP hydrolysis activity"/>
    <property type="evidence" value="ECO:0007669"/>
    <property type="project" value="InterPro"/>
</dbReference>
<dbReference type="InterPro" id="IPR023299">
    <property type="entry name" value="ATPase_P-typ_cyto_dom_N"/>
</dbReference>
<organism evidence="11 12">
    <name type="scientific">Coemansia thaxteri</name>
    <dbReference type="NCBI Taxonomy" id="2663907"/>
    <lineage>
        <taxon>Eukaryota</taxon>
        <taxon>Fungi</taxon>
        <taxon>Fungi incertae sedis</taxon>
        <taxon>Zoopagomycota</taxon>
        <taxon>Kickxellomycotina</taxon>
        <taxon>Kickxellomycetes</taxon>
        <taxon>Kickxellales</taxon>
        <taxon>Kickxellaceae</taxon>
        <taxon>Coemansia</taxon>
    </lineage>
</organism>
<dbReference type="GO" id="GO:0005391">
    <property type="term" value="F:P-type sodium:potassium-exchanging transporter activity"/>
    <property type="evidence" value="ECO:0007669"/>
    <property type="project" value="TreeGrafter"/>
</dbReference>
<keyword evidence="3" id="KW-0547">Nucleotide-binding</keyword>
<feature type="domain" description="Cation-transporting P-type ATPase N-terminal" evidence="10">
    <location>
        <begin position="21"/>
        <end position="96"/>
    </location>
</feature>
<dbReference type="Pfam" id="PF00702">
    <property type="entry name" value="Hydrolase"/>
    <property type="match status" value="1"/>
</dbReference>
<dbReference type="PRINTS" id="PR00119">
    <property type="entry name" value="CATATPASE"/>
</dbReference>